<dbReference type="EMBL" id="JAAAID010001355">
    <property type="protein sequence ID" value="KAG0010366.1"/>
    <property type="molecule type" value="Genomic_DNA"/>
</dbReference>
<proteinExistence type="predicted"/>
<accession>A0A9P6MRW1</accession>
<gene>
    <name evidence="1" type="ORF">BGZ80_001546</name>
</gene>
<evidence type="ECO:0000313" key="1">
    <source>
        <dbReference type="EMBL" id="KAG0010366.1"/>
    </source>
</evidence>
<keyword evidence="2" id="KW-1185">Reference proteome</keyword>
<organism evidence="1 2">
    <name type="scientific">Entomortierella chlamydospora</name>
    <dbReference type="NCBI Taxonomy" id="101097"/>
    <lineage>
        <taxon>Eukaryota</taxon>
        <taxon>Fungi</taxon>
        <taxon>Fungi incertae sedis</taxon>
        <taxon>Mucoromycota</taxon>
        <taxon>Mortierellomycotina</taxon>
        <taxon>Mortierellomycetes</taxon>
        <taxon>Mortierellales</taxon>
        <taxon>Mortierellaceae</taxon>
        <taxon>Entomortierella</taxon>
    </lineage>
</organism>
<name>A0A9P6MRW1_9FUNG</name>
<reference evidence="1" key="1">
    <citation type="journal article" date="2020" name="Fungal Divers.">
        <title>Resolving the Mortierellaceae phylogeny through synthesis of multi-gene phylogenetics and phylogenomics.</title>
        <authorList>
            <person name="Vandepol N."/>
            <person name="Liber J."/>
            <person name="Desiro A."/>
            <person name="Na H."/>
            <person name="Kennedy M."/>
            <person name="Barry K."/>
            <person name="Grigoriev I.V."/>
            <person name="Miller A.N."/>
            <person name="O'Donnell K."/>
            <person name="Stajich J.E."/>
            <person name="Bonito G."/>
        </authorList>
    </citation>
    <scope>NUCLEOTIDE SEQUENCE</scope>
    <source>
        <strain evidence="1">NRRL 2769</strain>
    </source>
</reference>
<dbReference type="Proteomes" id="UP000703661">
    <property type="component" value="Unassembled WGS sequence"/>
</dbReference>
<sequence>MGKAEINEQIIKGIRNPRIVCIQVFGYEVAMYIMKMDQTGVYILYKAAEGYVPRSISDIPGTENIISIFQHSKTILQAFQKELDITVPHTDESPDEPSLKAFIQKDVIFEKYKTRLWKEMDPAQHMDPDATGFAQCYSLLHSKI</sequence>
<protein>
    <submittedName>
        <fullName evidence="1">Uncharacterized protein</fullName>
    </submittedName>
</protein>
<evidence type="ECO:0000313" key="2">
    <source>
        <dbReference type="Proteomes" id="UP000703661"/>
    </source>
</evidence>
<comment type="caution">
    <text evidence="1">The sequence shown here is derived from an EMBL/GenBank/DDBJ whole genome shotgun (WGS) entry which is preliminary data.</text>
</comment>
<dbReference type="AlphaFoldDB" id="A0A9P6MRW1"/>